<dbReference type="EMBL" id="QICQ01000031">
    <property type="protein sequence ID" value="PXV77237.1"/>
    <property type="molecule type" value="Genomic_DNA"/>
</dbReference>
<dbReference type="InterPro" id="IPR022956">
    <property type="entry name" value="Beta_hexosaminidase_bac"/>
</dbReference>
<comment type="caution">
    <text evidence="12">The sequence shown here is derived from an EMBL/GenBank/DDBJ whole genome shotgun (WGS) entry which is preliminary data.</text>
</comment>
<keyword evidence="8 10" id="KW-0131">Cell cycle</keyword>
<feature type="binding site" evidence="10">
    <location>
        <begin position="168"/>
        <end position="169"/>
    </location>
    <ligand>
        <name>substrate</name>
    </ligand>
</feature>
<evidence type="ECO:0000256" key="10">
    <source>
        <dbReference type="HAMAP-Rule" id="MF_00364"/>
    </source>
</evidence>
<reference evidence="12 13" key="1">
    <citation type="submission" date="2018-04" db="EMBL/GenBank/DDBJ databases">
        <title>Active sludge and wastewater microbial communities from Klosterneuburg, Austria.</title>
        <authorList>
            <person name="Wagner M."/>
        </authorList>
    </citation>
    <scope>NUCLEOTIDE SEQUENCE [LARGE SCALE GENOMIC DNA]</scope>
    <source>
        <strain evidence="12 13">Nm 57</strain>
    </source>
</reference>
<keyword evidence="4 10" id="KW-0378">Hydrolase</keyword>
<evidence type="ECO:0000256" key="6">
    <source>
        <dbReference type="ARBA" id="ARBA00022984"/>
    </source>
</evidence>
<organism evidence="12 13">
    <name type="scientific">Nitrosomonas eutropha</name>
    <dbReference type="NCBI Taxonomy" id="916"/>
    <lineage>
        <taxon>Bacteria</taxon>
        <taxon>Pseudomonadati</taxon>
        <taxon>Pseudomonadota</taxon>
        <taxon>Betaproteobacteria</taxon>
        <taxon>Nitrosomonadales</taxon>
        <taxon>Nitrosomonadaceae</taxon>
        <taxon>Nitrosomonas</taxon>
    </lineage>
</organism>
<keyword evidence="13" id="KW-1185">Reference proteome</keyword>
<evidence type="ECO:0000256" key="2">
    <source>
        <dbReference type="ARBA" id="ARBA00022490"/>
    </source>
</evidence>
<comment type="catalytic activity">
    <reaction evidence="1 10">
        <text>Hydrolysis of terminal non-reducing N-acetyl-D-hexosamine residues in N-acetyl-beta-D-hexosaminides.</text>
        <dbReference type="EC" id="3.2.1.52"/>
    </reaction>
</comment>
<proteinExistence type="inferred from homology"/>
<dbReference type="InterPro" id="IPR001764">
    <property type="entry name" value="Glyco_hydro_3_N"/>
</dbReference>
<keyword evidence="3 10" id="KW-0132">Cell division</keyword>
<feature type="binding site" evidence="10">
    <location>
        <position position="72"/>
    </location>
    <ligand>
        <name>substrate</name>
    </ligand>
</feature>
<dbReference type="HAMAP" id="MF_00364">
    <property type="entry name" value="NagZ"/>
    <property type="match status" value="1"/>
</dbReference>
<feature type="binding site" evidence="10">
    <location>
        <position position="64"/>
    </location>
    <ligand>
        <name>substrate</name>
    </ligand>
</feature>
<sequence>MFLGPLMLDIAGTTLTETDRVQLSHPLVGGVILFARNYESPAQLSELTASIHALRSPPLLIAVDQEGGRVQRFRDGFTRLPPMRTLGEIQDRNPDLSLHLARQIGYVLAAELKACGVDVSFTPVLDLDCEQSSVIGDRAFYREPQVVAELAHALMSGLQSVGMVAVGKHFPGHGAIQADTHVETAIDSRNYTDIEKKDLTPFRRMIDTGLSGIMAAHVIYPAIDPNPAGFSSKWLQDILRNELGFRGCIFSDDLCMQAARNYGSITHRAEQALQAGCNMVLICNDPDSADELLTSLQWEFSAVDTARLEHMRGQQTVHSMAQLHEMERFIRATEEISRISLANISVSV</sequence>
<dbReference type="RefSeq" id="WP_011634814.1">
    <property type="nucleotide sequence ID" value="NZ_QICQ01000031.1"/>
</dbReference>
<gene>
    <name evidence="10" type="primary">nagZ</name>
    <name evidence="12" type="ORF">C8R14_13118</name>
</gene>
<feature type="binding site" evidence="10">
    <location>
        <position position="138"/>
    </location>
    <ligand>
        <name>substrate</name>
    </ligand>
</feature>
<evidence type="ECO:0000259" key="11">
    <source>
        <dbReference type="Pfam" id="PF00933"/>
    </source>
</evidence>
<comment type="similarity">
    <text evidence="10">Belongs to the glycosyl hydrolase 3 family. NagZ subfamily.</text>
</comment>
<evidence type="ECO:0000256" key="4">
    <source>
        <dbReference type="ARBA" id="ARBA00022801"/>
    </source>
</evidence>
<dbReference type="InterPro" id="IPR050226">
    <property type="entry name" value="NagZ_Beta-hexosaminidase"/>
</dbReference>
<evidence type="ECO:0000256" key="3">
    <source>
        <dbReference type="ARBA" id="ARBA00022618"/>
    </source>
</evidence>
<name>A0ABX5MA48_9PROT</name>
<comment type="pathway">
    <text evidence="10">Cell wall biogenesis; peptidoglycan recycling.</text>
</comment>
<comment type="function">
    <text evidence="10">Plays a role in peptidoglycan recycling by cleaving the terminal beta-1,4-linked N-acetylglucosamine (GlcNAc) from peptide-linked peptidoglycan fragments, giving rise to free GlcNAc, anhydro-N-acetylmuramic acid and anhydro-N-acetylmuramic acid-linked peptides.</text>
</comment>
<dbReference type="SUPFAM" id="SSF51445">
    <property type="entry name" value="(Trans)glycosidases"/>
    <property type="match status" value="1"/>
</dbReference>
<keyword evidence="2 10" id="KW-0963">Cytoplasm</keyword>
<feature type="active site" description="Nucleophile" evidence="10">
    <location>
        <position position="252"/>
    </location>
</feature>
<keyword evidence="7 10" id="KW-0326">Glycosidase</keyword>
<accession>A0ABX5MA48</accession>
<evidence type="ECO:0000313" key="12">
    <source>
        <dbReference type="EMBL" id="PXV77237.1"/>
    </source>
</evidence>
<dbReference type="Pfam" id="PF00933">
    <property type="entry name" value="Glyco_hydro_3"/>
    <property type="match status" value="1"/>
</dbReference>
<evidence type="ECO:0000256" key="9">
    <source>
        <dbReference type="ARBA" id="ARBA00023316"/>
    </source>
</evidence>
<keyword evidence="6 10" id="KW-0573">Peptidoglycan synthesis</keyword>
<dbReference type="NCBIfam" id="NF003740">
    <property type="entry name" value="PRK05337.1"/>
    <property type="match status" value="1"/>
</dbReference>
<evidence type="ECO:0000256" key="1">
    <source>
        <dbReference type="ARBA" id="ARBA00001231"/>
    </source>
</evidence>
<evidence type="ECO:0000256" key="8">
    <source>
        <dbReference type="ARBA" id="ARBA00023306"/>
    </source>
</evidence>
<comment type="subcellular location">
    <subcellularLocation>
        <location evidence="10">Cytoplasm</location>
    </subcellularLocation>
</comment>
<dbReference type="Proteomes" id="UP000247780">
    <property type="component" value="Unassembled WGS sequence"/>
</dbReference>
<protein>
    <recommendedName>
        <fullName evidence="10">Beta-hexosaminidase</fullName>
        <ecNumber evidence="10">3.2.1.52</ecNumber>
    </recommendedName>
    <alternativeName>
        <fullName evidence="10">Beta-N-acetylhexosaminidase</fullName>
    </alternativeName>
    <alternativeName>
        <fullName evidence="10">N-acetyl-beta-glucosaminidase</fullName>
    </alternativeName>
</protein>
<feature type="site" description="Important for catalytic activity" evidence="10">
    <location>
        <position position="179"/>
    </location>
</feature>
<evidence type="ECO:0000256" key="5">
    <source>
        <dbReference type="ARBA" id="ARBA00022960"/>
    </source>
</evidence>
<evidence type="ECO:0000313" key="13">
    <source>
        <dbReference type="Proteomes" id="UP000247780"/>
    </source>
</evidence>
<dbReference type="PANTHER" id="PTHR30480:SF13">
    <property type="entry name" value="BETA-HEXOSAMINIDASE"/>
    <property type="match status" value="1"/>
</dbReference>
<feature type="active site" description="Proton donor/acceptor" evidence="10">
    <location>
        <position position="181"/>
    </location>
</feature>
<dbReference type="Gene3D" id="3.20.20.300">
    <property type="entry name" value="Glycoside hydrolase, family 3, N-terminal domain"/>
    <property type="match status" value="1"/>
</dbReference>
<dbReference type="PANTHER" id="PTHR30480">
    <property type="entry name" value="BETA-HEXOSAMINIDASE-RELATED"/>
    <property type="match status" value="1"/>
</dbReference>
<dbReference type="InterPro" id="IPR036962">
    <property type="entry name" value="Glyco_hydro_3_N_sf"/>
</dbReference>
<keyword evidence="9 10" id="KW-0961">Cell wall biogenesis/degradation</keyword>
<dbReference type="InterPro" id="IPR017853">
    <property type="entry name" value="GH"/>
</dbReference>
<evidence type="ECO:0000256" key="7">
    <source>
        <dbReference type="ARBA" id="ARBA00023295"/>
    </source>
</evidence>
<dbReference type="EC" id="3.2.1.52" evidence="10"/>
<keyword evidence="5 10" id="KW-0133">Cell shape</keyword>
<feature type="domain" description="Glycoside hydrolase family 3 N-terminal" evidence="11">
    <location>
        <begin position="16"/>
        <end position="304"/>
    </location>
</feature>